<dbReference type="SUPFAM" id="SSF51735">
    <property type="entry name" value="NAD(P)-binding Rossmann-fold domains"/>
    <property type="match status" value="1"/>
</dbReference>
<dbReference type="AlphaFoldDB" id="A0A8H7TQJ1"/>
<protein>
    <recommendedName>
        <fullName evidence="3">Xylanolytic transcriptional activator regulatory domain-containing protein</fullName>
    </recommendedName>
</protein>
<accession>A0A8H7TQJ1</accession>
<dbReference type="PANTHER" id="PTHR48079:SF6">
    <property type="entry name" value="NAD(P)-BINDING DOMAIN-CONTAINING PROTEIN-RELATED"/>
    <property type="match status" value="1"/>
</dbReference>
<proteinExistence type="predicted"/>
<name>A0A8H7TQJ1_BIOOC</name>
<dbReference type="Gene3D" id="3.40.50.720">
    <property type="entry name" value="NAD(P)-binding Rossmann-like Domain"/>
    <property type="match status" value="1"/>
</dbReference>
<organism evidence="4 5">
    <name type="scientific">Bionectria ochroleuca</name>
    <name type="common">Gliocladium roseum</name>
    <dbReference type="NCBI Taxonomy" id="29856"/>
    <lineage>
        <taxon>Eukaryota</taxon>
        <taxon>Fungi</taxon>
        <taxon>Dikarya</taxon>
        <taxon>Ascomycota</taxon>
        <taxon>Pezizomycotina</taxon>
        <taxon>Sordariomycetes</taxon>
        <taxon>Hypocreomycetidae</taxon>
        <taxon>Hypocreales</taxon>
        <taxon>Bionectriaceae</taxon>
        <taxon>Clonostachys</taxon>
    </lineage>
</organism>
<dbReference type="InterPro" id="IPR051783">
    <property type="entry name" value="NAD(P)-dependent_oxidoreduct"/>
</dbReference>
<feature type="region of interest" description="Disordered" evidence="2">
    <location>
        <begin position="591"/>
        <end position="610"/>
    </location>
</feature>
<dbReference type="InterPro" id="IPR001509">
    <property type="entry name" value="Epimerase_deHydtase"/>
</dbReference>
<feature type="region of interest" description="Disordered" evidence="2">
    <location>
        <begin position="353"/>
        <end position="373"/>
    </location>
</feature>
<evidence type="ECO:0000259" key="3">
    <source>
        <dbReference type="SMART" id="SM00906"/>
    </source>
</evidence>
<dbReference type="Proteomes" id="UP000616885">
    <property type="component" value="Unassembled WGS sequence"/>
</dbReference>
<dbReference type="Pfam" id="PF04082">
    <property type="entry name" value="Fungal_trans"/>
    <property type="match status" value="1"/>
</dbReference>
<dbReference type="InterPro" id="IPR007219">
    <property type="entry name" value="XnlR_reg_dom"/>
</dbReference>
<evidence type="ECO:0000313" key="5">
    <source>
        <dbReference type="Proteomes" id="UP000616885"/>
    </source>
</evidence>
<evidence type="ECO:0000256" key="1">
    <source>
        <dbReference type="ARBA" id="ARBA00023242"/>
    </source>
</evidence>
<sequence>MSIHDLNLYASTFFLVMDYKILITGAAGYIGGTLINTLVTEQHSIVPPRNIVAVVRSNKQALELSALGIDAVHVDLGDTDAITQLVLEKDIDLVVHCASATDASLAKPLLSGLGRRIQQTGKAAYFIHTSGASAFADLTGWPHGKVSDTDQVYALVKQVPTPYVVRATDNTIFDLSYENKVTNFIVVPPLIYGRGTGISNHISSQLSVYIQASIANKAVYKFSKDSEWQAIHVTDLARFYTSIIRSIVHGNAPVGGLDGYFFASAHKLPWWDLLHCLASRLHAKGLVSTTDVKIWPNGDLAAKSFGMPLEYVKIGWNSNSITLCQKGDLIGWKPIWNYAMLLEHMDDEVEKVYSENSQNPPGTPQGIQLDALPDHPPQHSMRISREAVPVEQLIGTELPPPAVVECLLESFSTSVAWYLSFFHEPSLRARLKGITDAGRARTEDASFLLLVLVVLAIGAQYITAEQKWRHFGFEFDTTDMQDRLIETVETKLLIVLDESSTSSVSLFNLLGSYYIFNRKTRRGFTFMGAAVRVAHMMDLHNESAWGQVDSAERQARRRAWWTLYTGDRFTAQVFGRPAAIQDIDMHVHYNGTDDQGDAAQRGDEDDEAHDDVQRLVDREIYQVYKAKLYQIATPLTRGMQPSKGQATK</sequence>
<dbReference type="GO" id="GO:0005737">
    <property type="term" value="C:cytoplasm"/>
    <property type="evidence" value="ECO:0007669"/>
    <property type="project" value="TreeGrafter"/>
</dbReference>
<dbReference type="GO" id="GO:0003677">
    <property type="term" value="F:DNA binding"/>
    <property type="evidence" value="ECO:0007669"/>
    <property type="project" value="InterPro"/>
</dbReference>
<dbReference type="Pfam" id="PF01370">
    <property type="entry name" value="Epimerase"/>
    <property type="match status" value="1"/>
</dbReference>
<gene>
    <name evidence="4" type="ORF">IM811_011350</name>
</gene>
<dbReference type="GO" id="GO:0006351">
    <property type="term" value="P:DNA-templated transcription"/>
    <property type="evidence" value="ECO:0007669"/>
    <property type="project" value="InterPro"/>
</dbReference>
<evidence type="ECO:0000313" key="4">
    <source>
        <dbReference type="EMBL" id="KAF9755909.1"/>
    </source>
</evidence>
<comment type="caution">
    <text evidence="4">The sequence shown here is derived from an EMBL/GenBank/DDBJ whole genome shotgun (WGS) entry which is preliminary data.</text>
</comment>
<evidence type="ECO:0000256" key="2">
    <source>
        <dbReference type="SAM" id="MobiDB-lite"/>
    </source>
</evidence>
<keyword evidence="1" id="KW-0539">Nucleus</keyword>
<dbReference type="GO" id="GO:0008270">
    <property type="term" value="F:zinc ion binding"/>
    <property type="evidence" value="ECO:0007669"/>
    <property type="project" value="InterPro"/>
</dbReference>
<dbReference type="EMBL" id="JADCTT010000003">
    <property type="protein sequence ID" value="KAF9755909.1"/>
    <property type="molecule type" value="Genomic_DNA"/>
</dbReference>
<dbReference type="GO" id="GO:0004029">
    <property type="term" value="F:aldehyde dehydrogenase (NAD+) activity"/>
    <property type="evidence" value="ECO:0007669"/>
    <property type="project" value="TreeGrafter"/>
</dbReference>
<dbReference type="SMART" id="SM00906">
    <property type="entry name" value="Fungal_trans"/>
    <property type="match status" value="1"/>
</dbReference>
<dbReference type="PANTHER" id="PTHR48079">
    <property type="entry name" value="PROTEIN YEEZ"/>
    <property type="match status" value="1"/>
</dbReference>
<dbReference type="CDD" id="cd12148">
    <property type="entry name" value="fungal_TF_MHR"/>
    <property type="match status" value="1"/>
</dbReference>
<dbReference type="InterPro" id="IPR036291">
    <property type="entry name" value="NAD(P)-bd_dom_sf"/>
</dbReference>
<feature type="domain" description="Xylanolytic transcriptional activator regulatory" evidence="3">
    <location>
        <begin position="523"/>
        <end position="596"/>
    </location>
</feature>
<reference evidence="4" key="1">
    <citation type="submission" date="2020-10" db="EMBL/GenBank/DDBJ databases">
        <title>High-Quality Genome Resource of Clonostachys rosea strain S41 by Oxford Nanopore Long-Read Sequencing.</title>
        <authorList>
            <person name="Wang H."/>
        </authorList>
    </citation>
    <scope>NUCLEOTIDE SEQUENCE</scope>
    <source>
        <strain evidence="4">S41</strain>
    </source>
</reference>